<dbReference type="AlphaFoldDB" id="A0AAV2DCH4"/>
<proteinExistence type="predicted"/>
<evidence type="ECO:0000313" key="2">
    <source>
        <dbReference type="EMBL" id="CAL1371555.1"/>
    </source>
</evidence>
<reference evidence="2 3" key="1">
    <citation type="submission" date="2024-04" db="EMBL/GenBank/DDBJ databases">
        <authorList>
            <person name="Fracassetti M."/>
        </authorList>
    </citation>
    <scope>NUCLEOTIDE SEQUENCE [LARGE SCALE GENOMIC DNA]</scope>
</reference>
<dbReference type="EMBL" id="OZ034815">
    <property type="protein sequence ID" value="CAL1371555.1"/>
    <property type="molecule type" value="Genomic_DNA"/>
</dbReference>
<organism evidence="2 3">
    <name type="scientific">Linum trigynum</name>
    <dbReference type="NCBI Taxonomy" id="586398"/>
    <lineage>
        <taxon>Eukaryota</taxon>
        <taxon>Viridiplantae</taxon>
        <taxon>Streptophyta</taxon>
        <taxon>Embryophyta</taxon>
        <taxon>Tracheophyta</taxon>
        <taxon>Spermatophyta</taxon>
        <taxon>Magnoliopsida</taxon>
        <taxon>eudicotyledons</taxon>
        <taxon>Gunneridae</taxon>
        <taxon>Pentapetalae</taxon>
        <taxon>rosids</taxon>
        <taxon>fabids</taxon>
        <taxon>Malpighiales</taxon>
        <taxon>Linaceae</taxon>
        <taxon>Linum</taxon>
    </lineage>
</organism>
<evidence type="ECO:0000313" key="3">
    <source>
        <dbReference type="Proteomes" id="UP001497516"/>
    </source>
</evidence>
<evidence type="ECO:0000256" key="1">
    <source>
        <dbReference type="SAM" id="MobiDB-lite"/>
    </source>
</evidence>
<protein>
    <submittedName>
        <fullName evidence="2">Uncharacterized protein</fullName>
    </submittedName>
</protein>
<accession>A0AAV2DCH4</accession>
<feature type="compositionally biased region" description="Polar residues" evidence="1">
    <location>
        <begin position="53"/>
        <end position="67"/>
    </location>
</feature>
<keyword evidence="3" id="KW-1185">Reference proteome</keyword>
<dbReference type="Proteomes" id="UP001497516">
    <property type="component" value="Chromosome 2"/>
</dbReference>
<sequence length="131" mass="13704">MDARVLDRDLPDDDDSPGTFESSSDVADDGAGQGNSIWDARQFNGKFPPANSMDDSPTNSLDDSAANSMDARAPDRDHPDDDDSPATSESSSDVVDGSAGRGNSICCIPESSLVVCLCVHYALVVTCICVS</sequence>
<gene>
    <name evidence="2" type="ORF">LTRI10_LOCUS13613</name>
</gene>
<name>A0AAV2DCH4_9ROSI</name>
<feature type="region of interest" description="Disordered" evidence="1">
    <location>
        <begin position="1"/>
        <end position="100"/>
    </location>
</feature>